<protein>
    <submittedName>
        <fullName evidence="2">Sugar transporter</fullName>
    </submittedName>
</protein>
<dbReference type="AlphaFoldDB" id="A0A8A1MLA8"/>
<keyword evidence="1" id="KW-1133">Transmembrane helix</keyword>
<proteinExistence type="predicted"/>
<accession>A0A8A1MLA8</accession>
<organism evidence="2 3">
    <name type="scientific">Ajellomyces capsulatus</name>
    <name type="common">Darling's disease fungus</name>
    <name type="synonym">Histoplasma capsulatum</name>
    <dbReference type="NCBI Taxonomy" id="5037"/>
    <lineage>
        <taxon>Eukaryota</taxon>
        <taxon>Fungi</taxon>
        <taxon>Dikarya</taxon>
        <taxon>Ascomycota</taxon>
        <taxon>Pezizomycotina</taxon>
        <taxon>Eurotiomycetes</taxon>
        <taxon>Eurotiomycetidae</taxon>
        <taxon>Onygenales</taxon>
        <taxon>Ajellomycetaceae</taxon>
        <taxon>Histoplasma</taxon>
    </lineage>
</organism>
<feature type="transmembrane region" description="Helical" evidence="1">
    <location>
        <begin position="78"/>
        <end position="97"/>
    </location>
</feature>
<keyword evidence="1" id="KW-0472">Membrane</keyword>
<dbReference type="VEuPathDB" id="FungiDB:I7I51_01931"/>
<gene>
    <name evidence="2" type="ORF">I7I51_01931</name>
</gene>
<evidence type="ECO:0000313" key="2">
    <source>
        <dbReference type="EMBL" id="QSS64857.1"/>
    </source>
</evidence>
<keyword evidence="2" id="KW-0762">Sugar transport</keyword>
<dbReference type="EMBL" id="CP069114">
    <property type="protein sequence ID" value="QSS64857.1"/>
    <property type="molecule type" value="Genomic_DNA"/>
</dbReference>
<keyword evidence="1" id="KW-0812">Transmembrane</keyword>
<sequence>MRDRTSDRLSLVAGALILLTITWVVEGLSLSLLSSVYSPLSALLFHRAGPNYWSRACSWELEWVLKLPRCQFSVPRTLLPLSVVVLLCAGNFGLLLVSF</sequence>
<dbReference type="Proteomes" id="UP000663671">
    <property type="component" value="Chromosome 1"/>
</dbReference>
<name>A0A8A1MLA8_AJECA</name>
<reference evidence="2" key="1">
    <citation type="submission" date="2021-01" db="EMBL/GenBank/DDBJ databases">
        <title>Chromosome-level genome assembly of a human fungal pathogen reveals clustering of transcriptionally co-regulated genes.</title>
        <authorList>
            <person name="Voorhies M."/>
            <person name="Cohen S."/>
            <person name="Shea T.P."/>
            <person name="Petrus S."/>
            <person name="Munoz J.F."/>
            <person name="Poplawski S."/>
            <person name="Goldman W.E."/>
            <person name="Michael T."/>
            <person name="Cuomo C.A."/>
            <person name="Sil A."/>
            <person name="Beyhan S."/>
        </authorList>
    </citation>
    <scope>NUCLEOTIDE SEQUENCE</scope>
    <source>
        <strain evidence="2">WU24</strain>
    </source>
</reference>
<evidence type="ECO:0000256" key="1">
    <source>
        <dbReference type="SAM" id="Phobius"/>
    </source>
</evidence>
<keyword evidence="2" id="KW-0813">Transport</keyword>
<evidence type="ECO:0000313" key="3">
    <source>
        <dbReference type="Proteomes" id="UP000663671"/>
    </source>
</evidence>